<dbReference type="AlphaFoldDB" id="A0A2X4YY71"/>
<gene>
    <name evidence="1" type="ORF">NCTC4824_00785</name>
</gene>
<accession>A0A2X4YY71</accession>
<evidence type="ECO:0000313" key="2">
    <source>
        <dbReference type="Proteomes" id="UP000249134"/>
    </source>
</evidence>
<dbReference type="STRING" id="1348624.GCA_001591545_03473"/>
<reference evidence="1 2" key="1">
    <citation type="submission" date="2018-06" db="EMBL/GenBank/DDBJ databases">
        <authorList>
            <consortium name="Pathogen Informatics"/>
            <person name="Doyle S."/>
        </authorList>
    </citation>
    <scope>NUCLEOTIDE SEQUENCE [LARGE SCALE GENOMIC DNA]</scope>
    <source>
        <strain evidence="1 2">NCTC4824</strain>
    </source>
</reference>
<dbReference type="KEGG" id="blen:NCTC4824_00785"/>
<keyword evidence="2" id="KW-1185">Reference proteome</keyword>
<evidence type="ECO:0000313" key="1">
    <source>
        <dbReference type="EMBL" id="SQI53284.1"/>
    </source>
</evidence>
<name>A0A2X4YY71_LEDLE</name>
<protein>
    <submittedName>
        <fullName evidence="1">Uncharacterized protein</fullName>
    </submittedName>
</protein>
<sequence length="70" mass="7991">MTNMLDLAAYKMMNQFYKLQENKGALVFIIVLIILLVFAYAFYCTSKGFNFAGNQNVTKTGTSYKIGCWK</sequence>
<organism evidence="1 2">
    <name type="scientific">Lederbergia lenta</name>
    <name type="common">Bacillus lentus</name>
    <dbReference type="NCBI Taxonomy" id="1467"/>
    <lineage>
        <taxon>Bacteria</taxon>
        <taxon>Bacillati</taxon>
        <taxon>Bacillota</taxon>
        <taxon>Bacilli</taxon>
        <taxon>Bacillales</taxon>
        <taxon>Bacillaceae</taxon>
        <taxon>Lederbergia</taxon>
    </lineage>
</organism>
<dbReference type="RefSeq" id="WP_066145105.1">
    <property type="nucleotide sequence ID" value="NZ_CBCSGM010000007.1"/>
</dbReference>
<proteinExistence type="predicted"/>
<dbReference type="EMBL" id="LS483476">
    <property type="protein sequence ID" value="SQI53284.1"/>
    <property type="molecule type" value="Genomic_DNA"/>
</dbReference>
<dbReference type="Proteomes" id="UP000249134">
    <property type="component" value="Chromosome 1"/>
</dbReference>